<dbReference type="AlphaFoldDB" id="A0A840YF41"/>
<protein>
    <submittedName>
        <fullName evidence="8">Heme exporter protein A</fullName>
    </submittedName>
</protein>
<dbReference type="PROSITE" id="PS50893">
    <property type="entry name" value="ABC_TRANSPORTER_2"/>
    <property type="match status" value="1"/>
</dbReference>
<keyword evidence="6" id="KW-0472">Membrane</keyword>
<keyword evidence="2" id="KW-0547">Nucleotide-binding</keyword>
<dbReference type="PANTHER" id="PTHR43499:SF1">
    <property type="entry name" value="ABC TRANSPORTER I FAMILY MEMBER 1"/>
    <property type="match status" value="1"/>
</dbReference>
<name>A0A840YF41_9SPHN</name>
<keyword evidence="1" id="KW-0813">Transport</keyword>
<evidence type="ECO:0000256" key="6">
    <source>
        <dbReference type="ARBA" id="ARBA00023136"/>
    </source>
</evidence>
<dbReference type="GO" id="GO:0017004">
    <property type="term" value="P:cytochrome complex assembly"/>
    <property type="evidence" value="ECO:0007669"/>
    <property type="project" value="UniProtKB-KW"/>
</dbReference>
<evidence type="ECO:0000256" key="1">
    <source>
        <dbReference type="ARBA" id="ARBA00022448"/>
    </source>
</evidence>
<dbReference type="Gene3D" id="3.40.50.300">
    <property type="entry name" value="P-loop containing nucleotide triphosphate hydrolases"/>
    <property type="match status" value="1"/>
</dbReference>
<dbReference type="Pfam" id="PF00005">
    <property type="entry name" value="ABC_tran"/>
    <property type="match status" value="1"/>
</dbReference>
<dbReference type="GO" id="GO:0005524">
    <property type="term" value="F:ATP binding"/>
    <property type="evidence" value="ECO:0007669"/>
    <property type="project" value="UniProtKB-KW"/>
</dbReference>
<evidence type="ECO:0000313" key="8">
    <source>
        <dbReference type="EMBL" id="MBB5711434.1"/>
    </source>
</evidence>
<dbReference type="RefSeq" id="WP_184088226.1">
    <property type="nucleotide sequence ID" value="NZ_JACIJF010000007.1"/>
</dbReference>
<feature type="domain" description="ABC transporter" evidence="7">
    <location>
        <begin position="5"/>
        <end position="187"/>
    </location>
</feature>
<sequence>MSAALAFEDVACVRGGRLLFEEVGFALGPGDALLVRGPNGVGKSSLIRIAAGLLPPAAGTVRVDGGRALLAEGIALDSELSLGEALRFWAGLEGRGHYLVDAENRVGLRSLSRVPVRLLSTGQRRRAGLARVIASGAPVWLLDEPANGLDSGAISMLEDIVARHRAEGGIAVVATHQPISLPGAQELTL</sequence>
<gene>
    <name evidence="8" type="ORF">FHT02_002678</name>
</gene>
<dbReference type="Proteomes" id="UP000527143">
    <property type="component" value="Unassembled WGS sequence"/>
</dbReference>
<dbReference type="InterPro" id="IPR005895">
    <property type="entry name" value="ABC_transptr_haem_export_CcmA"/>
</dbReference>
<evidence type="ECO:0000256" key="4">
    <source>
        <dbReference type="ARBA" id="ARBA00022840"/>
    </source>
</evidence>
<keyword evidence="4" id="KW-0067">ATP-binding</keyword>
<keyword evidence="3" id="KW-0201">Cytochrome c-type biogenesis</keyword>
<dbReference type="EMBL" id="JACIJF010000007">
    <property type="protein sequence ID" value="MBB5711434.1"/>
    <property type="molecule type" value="Genomic_DNA"/>
</dbReference>
<dbReference type="GO" id="GO:0022857">
    <property type="term" value="F:transmembrane transporter activity"/>
    <property type="evidence" value="ECO:0007669"/>
    <property type="project" value="InterPro"/>
</dbReference>
<organism evidence="8 9">
    <name type="scientific">Sphingomonas xinjiangensis</name>
    <dbReference type="NCBI Taxonomy" id="643568"/>
    <lineage>
        <taxon>Bacteria</taxon>
        <taxon>Pseudomonadati</taxon>
        <taxon>Pseudomonadota</taxon>
        <taxon>Alphaproteobacteria</taxon>
        <taxon>Sphingomonadales</taxon>
        <taxon>Sphingomonadaceae</taxon>
        <taxon>Sphingomonas</taxon>
    </lineage>
</organism>
<dbReference type="SMART" id="SM00382">
    <property type="entry name" value="AAA"/>
    <property type="match status" value="1"/>
</dbReference>
<keyword evidence="5" id="KW-1278">Translocase</keyword>
<dbReference type="NCBIfam" id="TIGR01189">
    <property type="entry name" value="ccmA"/>
    <property type="match status" value="1"/>
</dbReference>
<evidence type="ECO:0000256" key="3">
    <source>
        <dbReference type="ARBA" id="ARBA00022748"/>
    </source>
</evidence>
<evidence type="ECO:0000259" key="7">
    <source>
        <dbReference type="PROSITE" id="PS50893"/>
    </source>
</evidence>
<dbReference type="SUPFAM" id="SSF52540">
    <property type="entry name" value="P-loop containing nucleoside triphosphate hydrolases"/>
    <property type="match status" value="1"/>
</dbReference>
<accession>A0A840YF41</accession>
<reference evidence="8 9" key="1">
    <citation type="submission" date="2020-08" db="EMBL/GenBank/DDBJ databases">
        <title>Genomic Encyclopedia of Type Strains, Phase IV (KMG-IV): sequencing the most valuable type-strain genomes for metagenomic binning, comparative biology and taxonomic classification.</title>
        <authorList>
            <person name="Goeker M."/>
        </authorList>
    </citation>
    <scope>NUCLEOTIDE SEQUENCE [LARGE SCALE GENOMIC DNA]</scope>
    <source>
        <strain evidence="8 9">DSM 26736</strain>
    </source>
</reference>
<evidence type="ECO:0000256" key="5">
    <source>
        <dbReference type="ARBA" id="ARBA00022967"/>
    </source>
</evidence>
<evidence type="ECO:0000256" key="2">
    <source>
        <dbReference type="ARBA" id="ARBA00022741"/>
    </source>
</evidence>
<comment type="caution">
    <text evidence="8">The sequence shown here is derived from an EMBL/GenBank/DDBJ whole genome shotgun (WGS) entry which is preliminary data.</text>
</comment>
<proteinExistence type="predicted"/>
<dbReference type="InterPro" id="IPR003593">
    <property type="entry name" value="AAA+_ATPase"/>
</dbReference>
<dbReference type="InterPro" id="IPR027417">
    <property type="entry name" value="P-loop_NTPase"/>
</dbReference>
<evidence type="ECO:0000313" key="9">
    <source>
        <dbReference type="Proteomes" id="UP000527143"/>
    </source>
</evidence>
<keyword evidence="9" id="KW-1185">Reference proteome</keyword>
<dbReference type="PANTHER" id="PTHR43499">
    <property type="entry name" value="ABC TRANSPORTER I FAMILY MEMBER 1"/>
    <property type="match status" value="1"/>
</dbReference>
<dbReference type="InterPro" id="IPR003439">
    <property type="entry name" value="ABC_transporter-like_ATP-bd"/>
</dbReference>
<dbReference type="GO" id="GO:0016887">
    <property type="term" value="F:ATP hydrolysis activity"/>
    <property type="evidence" value="ECO:0007669"/>
    <property type="project" value="InterPro"/>
</dbReference>